<keyword evidence="3 14" id="KW-0645">Protease</keyword>
<feature type="region of interest" description="Disordered" evidence="11">
    <location>
        <begin position="336"/>
        <end position="355"/>
    </location>
</feature>
<protein>
    <submittedName>
        <fullName evidence="14">Protease HtpX</fullName>
    </submittedName>
</protein>
<evidence type="ECO:0000256" key="8">
    <source>
        <dbReference type="ARBA" id="ARBA00022989"/>
    </source>
</evidence>
<keyword evidence="5" id="KW-0479">Metal-binding</keyword>
<dbReference type="InterPro" id="IPR001915">
    <property type="entry name" value="Peptidase_M48"/>
</dbReference>
<dbReference type="PANTHER" id="PTHR43221:SF2">
    <property type="entry name" value="PROTEASE HTPX HOMOLOG"/>
    <property type="match status" value="1"/>
</dbReference>
<feature type="transmembrane region" description="Helical" evidence="12">
    <location>
        <begin position="69"/>
        <end position="87"/>
    </location>
</feature>
<dbReference type="InterPro" id="IPR050083">
    <property type="entry name" value="HtpX_protease"/>
</dbReference>
<evidence type="ECO:0000256" key="3">
    <source>
        <dbReference type="ARBA" id="ARBA00022670"/>
    </source>
</evidence>
<gene>
    <name evidence="14" type="primary">htpX_5</name>
    <name evidence="14" type="ORF">GALL_135060</name>
</gene>
<dbReference type="GO" id="GO:0006508">
    <property type="term" value="P:proteolysis"/>
    <property type="evidence" value="ECO:0007669"/>
    <property type="project" value="UniProtKB-KW"/>
</dbReference>
<dbReference type="Pfam" id="PF01435">
    <property type="entry name" value="Peptidase_M48"/>
    <property type="match status" value="1"/>
</dbReference>
<evidence type="ECO:0000256" key="7">
    <source>
        <dbReference type="ARBA" id="ARBA00022833"/>
    </source>
</evidence>
<keyword evidence="7" id="KW-0862">Zinc</keyword>
<feature type="transmembrane region" description="Helical" evidence="12">
    <location>
        <begin position="43"/>
        <end position="63"/>
    </location>
</feature>
<comment type="cofactor">
    <cofactor evidence="1">
        <name>Zn(2+)</name>
        <dbReference type="ChEBI" id="CHEBI:29105"/>
    </cofactor>
</comment>
<dbReference type="AlphaFoldDB" id="A0A1J5S845"/>
<evidence type="ECO:0000256" key="2">
    <source>
        <dbReference type="ARBA" id="ARBA00022475"/>
    </source>
</evidence>
<evidence type="ECO:0000256" key="9">
    <source>
        <dbReference type="ARBA" id="ARBA00023049"/>
    </source>
</evidence>
<evidence type="ECO:0000256" key="10">
    <source>
        <dbReference type="ARBA" id="ARBA00023136"/>
    </source>
</evidence>
<keyword evidence="6" id="KW-0378">Hydrolase</keyword>
<reference evidence="14" key="1">
    <citation type="submission" date="2016-10" db="EMBL/GenBank/DDBJ databases">
        <title>Sequence of Gallionella enrichment culture.</title>
        <authorList>
            <person name="Poehlein A."/>
            <person name="Muehling M."/>
            <person name="Daniel R."/>
        </authorList>
    </citation>
    <scope>NUCLEOTIDE SEQUENCE</scope>
</reference>
<sequence>MSKASTSARLGVVSPRKLPVSYRIGLISAAAVMLLLPTVYVAFIALVVAGVGLWTVFGVGLLATGFPGFLAYVVPAGAGGILVVFMLKPLFLRPPRRDGPTKIDPESQPRLADFVAEVSRTVGVPMPAELRVDCNVNASASFQRGWLGILRGRLVLTIGLPLAADLQSDELAAVIAHEFGHFAQRGAMGASFVVNSINLWFARVVYQRDRWDQWIEVQSRRRGFIIKLTAQLAKAGVVAGRRLLLVLMKAGHAVSCYLLRQMEYDADYYAVQALGTEVHLRATDRIVLLSVAEQRARADLSAMWREKRLVDNLPALVVERRSRLMPDVGERLRAAAQEQKGKWSDTHPTRVERERRSRQMNAAGILRFEGAARELFDGFDELCRDATWQHYGVSSDMGIDRNALWPVAQATRLGDQRQREADALASLAPGLVDCRRPVLYSPRDGTGVELKQQLASKRLWLKEHQKNDAEALAEYGRHALAEDNANAARAFIDAGLKVRPGSFDLIDSTAAAVRLKLDSARRGMMDAVDRISPADEALASWLGAGVGYGRLVTSAKVEGRDADAARSLLAADGVYRAAESLWKSLPEMRTLHFVFHTFCINAPALGPLLSFRATLAKQREQLDELIDSNLASTAHLSLPEEMAGRPMRLGEYVDLNVRSSDGNVRAQARASALYELQLRLIGHMAACIEVLERLPPFASR</sequence>
<name>A0A1J5S845_9ZZZZ</name>
<evidence type="ECO:0000256" key="12">
    <source>
        <dbReference type="SAM" id="Phobius"/>
    </source>
</evidence>
<dbReference type="GO" id="GO:0004222">
    <property type="term" value="F:metalloendopeptidase activity"/>
    <property type="evidence" value="ECO:0007669"/>
    <property type="project" value="InterPro"/>
</dbReference>
<keyword evidence="8 12" id="KW-1133">Transmembrane helix</keyword>
<feature type="domain" description="Peptidase M48" evidence="13">
    <location>
        <begin position="106"/>
        <end position="354"/>
    </location>
</feature>
<evidence type="ECO:0000256" key="5">
    <source>
        <dbReference type="ARBA" id="ARBA00022723"/>
    </source>
</evidence>
<evidence type="ECO:0000259" key="13">
    <source>
        <dbReference type="Pfam" id="PF01435"/>
    </source>
</evidence>
<dbReference type="CDD" id="cd07328">
    <property type="entry name" value="M48_Ste24p_like"/>
    <property type="match status" value="1"/>
</dbReference>
<keyword evidence="4 12" id="KW-0812">Transmembrane</keyword>
<dbReference type="EMBL" id="MLJW01000058">
    <property type="protein sequence ID" value="OIR04306.1"/>
    <property type="molecule type" value="Genomic_DNA"/>
</dbReference>
<dbReference type="PANTHER" id="PTHR43221">
    <property type="entry name" value="PROTEASE HTPX"/>
    <property type="match status" value="1"/>
</dbReference>
<proteinExistence type="predicted"/>
<accession>A0A1J5S845</accession>
<evidence type="ECO:0000256" key="4">
    <source>
        <dbReference type="ARBA" id="ARBA00022692"/>
    </source>
</evidence>
<dbReference type="GO" id="GO:0046872">
    <property type="term" value="F:metal ion binding"/>
    <property type="evidence" value="ECO:0007669"/>
    <property type="project" value="UniProtKB-KW"/>
</dbReference>
<keyword evidence="2" id="KW-1003">Cell membrane</keyword>
<comment type="caution">
    <text evidence="14">The sequence shown here is derived from an EMBL/GenBank/DDBJ whole genome shotgun (WGS) entry which is preliminary data.</text>
</comment>
<organism evidence="14">
    <name type="scientific">mine drainage metagenome</name>
    <dbReference type="NCBI Taxonomy" id="410659"/>
    <lineage>
        <taxon>unclassified sequences</taxon>
        <taxon>metagenomes</taxon>
        <taxon>ecological metagenomes</taxon>
    </lineage>
</organism>
<evidence type="ECO:0000313" key="14">
    <source>
        <dbReference type="EMBL" id="OIR04306.1"/>
    </source>
</evidence>
<feature type="transmembrane region" description="Helical" evidence="12">
    <location>
        <begin position="20"/>
        <end position="36"/>
    </location>
</feature>
<keyword evidence="10 12" id="KW-0472">Membrane</keyword>
<evidence type="ECO:0000256" key="6">
    <source>
        <dbReference type="ARBA" id="ARBA00022801"/>
    </source>
</evidence>
<dbReference type="Gene3D" id="3.30.2010.10">
    <property type="entry name" value="Metalloproteases ('zincins'), catalytic domain"/>
    <property type="match status" value="1"/>
</dbReference>
<keyword evidence="9" id="KW-0482">Metalloprotease</keyword>
<evidence type="ECO:0000256" key="1">
    <source>
        <dbReference type="ARBA" id="ARBA00001947"/>
    </source>
</evidence>
<evidence type="ECO:0000256" key="11">
    <source>
        <dbReference type="SAM" id="MobiDB-lite"/>
    </source>
</evidence>